<sequence length="73" mass="7874">MTLVPPILVLRPILVQLTLAPPPIPVRPILAPLILVLLTPALAHNPRCDVVASANCNHSGYLDIDSEDFSQMV</sequence>
<comment type="caution">
    <text evidence="1">The sequence shown here is derived from an EMBL/GenBank/DDBJ whole genome shotgun (WGS) entry which is preliminary data.</text>
</comment>
<reference evidence="1" key="2">
    <citation type="journal article" date="2015" name="Genome Announc.">
        <title>Draft Genome Sequence of Filamentous Marine Cyanobacterium Lyngbya confervoides Strain BDU141951.</title>
        <authorList>
            <person name="Chandrababunaidu M.M."/>
            <person name="Sen D."/>
            <person name="Tripathy S."/>
        </authorList>
    </citation>
    <scope>NUCLEOTIDE SEQUENCE</scope>
    <source>
        <strain evidence="1">BDU141951</strain>
    </source>
</reference>
<organism evidence="1">
    <name type="scientific">Lyngbya confervoides BDU141951</name>
    <dbReference type="NCBI Taxonomy" id="1574623"/>
    <lineage>
        <taxon>Bacteria</taxon>
        <taxon>Bacillati</taxon>
        <taxon>Cyanobacteriota</taxon>
        <taxon>Cyanophyceae</taxon>
        <taxon>Oscillatoriophycideae</taxon>
        <taxon>Oscillatoriales</taxon>
        <taxon>Microcoleaceae</taxon>
        <taxon>Lyngbya</taxon>
    </lineage>
</organism>
<accession>A0A8T6QNU4</accession>
<name>A0A8T6QNU4_9CYAN</name>
<reference evidence="1" key="3">
    <citation type="submission" date="2020-02" db="EMBL/GenBank/DDBJ databases">
        <authorList>
            <person name="Sarangi A.N."/>
            <person name="Ghosh S."/>
            <person name="Mukherjee M."/>
            <person name="Tripathy S."/>
        </authorList>
    </citation>
    <scope>NUCLEOTIDE SEQUENCE</scope>
    <source>
        <strain evidence="1">BDU141951</strain>
    </source>
</reference>
<dbReference type="EMBL" id="JTHE02000003">
    <property type="protein sequence ID" value="NEV67250.1"/>
    <property type="molecule type" value="Genomic_DNA"/>
</dbReference>
<reference evidence="1" key="1">
    <citation type="submission" date="2014-11" db="EMBL/GenBank/DDBJ databases">
        <authorList>
            <person name="Malar M.C."/>
            <person name="Sen D."/>
            <person name="Tripathy S."/>
        </authorList>
    </citation>
    <scope>NUCLEOTIDE SEQUENCE</scope>
    <source>
        <strain evidence="1">BDU141951</strain>
    </source>
</reference>
<dbReference type="AlphaFoldDB" id="A0A8T6QNU4"/>
<gene>
    <name evidence="1" type="ORF">QQ91_008985</name>
</gene>
<evidence type="ECO:0000313" key="1">
    <source>
        <dbReference type="EMBL" id="NEV67250.1"/>
    </source>
</evidence>
<protein>
    <submittedName>
        <fullName evidence="1">Uncharacterized protein</fullName>
    </submittedName>
</protein>
<proteinExistence type="predicted"/>